<keyword evidence="1" id="KW-0175">Coiled coil</keyword>
<keyword evidence="3" id="KW-1185">Reference proteome</keyword>
<evidence type="ECO:0000313" key="4">
    <source>
        <dbReference type="WBParaSite" id="GPLIN_000312100"/>
    </source>
</evidence>
<dbReference type="InterPro" id="IPR013320">
    <property type="entry name" value="ConA-like_dom_sf"/>
</dbReference>
<reference evidence="4" key="2">
    <citation type="submission" date="2016-06" db="UniProtKB">
        <authorList>
            <consortium name="WormBaseParasite"/>
        </authorList>
    </citation>
    <scope>IDENTIFICATION</scope>
</reference>
<name>A0A183BR85_GLOPA</name>
<proteinExistence type="predicted"/>
<dbReference type="WBParaSite" id="GPLIN_000312100">
    <property type="protein sequence ID" value="GPLIN_000312100"/>
    <property type="gene ID" value="GPLIN_000312100"/>
</dbReference>
<reference evidence="3" key="1">
    <citation type="submission" date="2014-05" db="EMBL/GenBank/DDBJ databases">
        <title>The genome and life-stage specific transcriptomes of Globodera pallida elucidate key aspects of plant parasitism by a cyst nematode.</title>
        <authorList>
            <person name="Cotton J.A."/>
            <person name="Lilley C.J."/>
            <person name="Jones L.M."/>
            <person name="Kikuchi T."/>
            <person name="Reid A.J."/>
            <person name="Thorpe P."/>
            <person name="Tsai I.J."/>
            <person name="Beasley H."/>
            <person name="Blok V."/>
            <person name="Cock P.J.A."/>
            <person name="Van den Akker S.E."/>
            <person name="Holroyd N."/>
            <person name="Hunt M."/>
            <person name="Mantelin S."/>
            <person name="Naghra H."/>
            <person name="Pain A."/>
            <person name="Palomares-Rius J.E."/>
            <person name="Zarowiecki M."/>
            <person name="Berriman M."/>
            <person name="Jones J.T."/>
            <person name="Urwin P.E."/>
        </authorList>
    </citation>
    <scope>NUCLEOTIDE SEQUENCE [LARGE SCALE GENOMIC DNA]</scope>
    <source>
        <strain evidence="3">Lindley</strain>
    </source>
</reference>
<dbReference type="CDD" id="cd12885">
    <property type="entry name" value="SPRY_RanBP_like"/>
    <property type="match status" value="1"/>
</dbReference>
<dbReference type="Gene3D" id="2.60.120.920">
    <property type="match status" value="1"/>
</dbReference>
<dbReference type="InterPro" id="IPR050618">
    <property type="entry name" value="Ubq-SigPath_Reg"/>
</dbReference>
<evidence type="ECO:0000256" key="1">
    <source>
        <dbReference type="SAM" id="Coils"/>
    </source>
</evidence>
<dbReference type="InterPro" id="IPR044736">
    <property type="entry name" value="Gid1/RanBPM/SPLA_SPRY"/>
</dbReference>
<dbReference type="InterPro" id="IPR043136">
    <property type="entry name" value="B30.2/SPRY_sf"/>
</dbReference>
<feature type="domain" description="B30.2/SPRY" evidence="2">
    <location>
        <begin position="135"/>
        <end position="345"/>
    </location>
</feature>
<evidence type="ECO:0000313" key="3">
    <source>
        <dbReference type="Proteomes" id="UP000050741"/>
    </source>
</evidence>
<dbReference type="AlphaFoldDB" id="A0A183BR85"/>
<dbReference type="InterPro" id="IPR001870">
    <property type="entry name" value="B30.2/SPRY"/>
</dbReference>
<dbReference type="Pfam" id="PF00622">
    <property type="entry name" value="SPRY"/>
    <property type="match status" value="1"/>
</dbReference>
<feature type="coiled-coil region" evidence="1">
    <location>
        <begin position="13"/>
        <end position="142"/>
    </location>
</feature>
<dbReference type="InterPro" id="IPR003877">
    <property type="entry name" value="SPRY_dom"/>
</dbReference>
<dbReference type="SMART" id="SM00449">
    <property type="entry name" value="SPRY"/>
    <property type="match status" value="1"/>
</dbReference>
<protein>
    <submittedName>
        <fullName evidence="4">B30.2/SPRY domain-containing protein</fullName>
    </submittedName>
</protein>
<accession>A0A183BR85</accession>
<sequence length="348" mass="39749">MNSLRFWSKKRPREQLEAKNRNVQQQVEEASITLQENGVIELEEYQKLVNAQQIKIVGLEQNQQNLHKLVAELSEKAAKCVESEKVEQMKLELEEEMNRKLLKGELIAKMGEEYQNRQQQKIDELTEKLKSLNSVQAKVVAELEEQKLSNAHKLVELKQLNVLQEKVVIMEEYQKQQQQNIVDLQETVAVLIDGIALHWCSVFAERQMPKKDFDIFYYELKILAKKEESIVFIGLATKQTPLDDWVGYYEASYAYGSNGTILGHAVAGCPHTFGRPVIKGKPEFGEGDVVGCGVNLVSRQIIYTKNGQRLDAATLFISFADELFPFVSLYNPGAKIDANFGPNFEFKF</sequence>
<dbReference type="Proteomes" id="UP000050741">
    <property type="component" value="Unassembled WGS sequence"/>
</dbReference>
<dbReference type="PROSITE" id="PS50188">
    <property type="entry name" value="B302_SPRY"/>
    <property type="match status" value="1"/>
</dbReference>
<evidence type="ECO:0000259" key="2">
    <source>
        <dbReference type="PROSITE" id="PS50188"/>
    </source>
</evidence>
<dbReference type="PANTHER" id="PTHR12864">
    <property type="entry name" value="RAN BINDING PROTEIN 9-RELATED"/>
    <property type="match status" value="1"/>
</dbReference>
<dbReference type="SUPFAM" id="SSF49899">
    <property type="entry name" value="Concanavalin A-like lectins/glucanases"/>
    <property type="match status" value="1"/>
</dbReference>
<organism evidence="3 4">
    <name type="scientific">Globodera pallida</name>
    <name type="common">Potato cyst nematode worm</name>
    <name type="synonym">Heterodera pallida</name>
    <dbReference type="NCBI Taxonomy" id="36090"/>
    <lineage>
        <taxon>Eukaryota</taxon>
        <taxon>Metazoa</taxon>
        <taxon>Ecdysozoa</taxon>
        <taxon>Nematoda</taxon>
        <taxon>Chromadorea</taxon>
        <taxon>Rhabditida</taxon>
        <taxon>Tylenchina</taxon>
        <taxon>Tylenchomorpha</taxon>
        <taxon>Tylenchoidea</taxon>
        <taxon>Heteroderidae</taxon>
        <taxon>Heteroderinae</taxon>
        <taxon>Globodera</taxon>
    </lineage>
</organism>